<accession>A0AAJ2JYL0</accession>
<gene>
    <name evidence="4" type="primary">rsmD</name>
    <name evidence="4" type="ORF">RQP50_11195</name>
</gene>
<feature type="region of interest" description="Disordered" evidence="3">
    <location>
        <begin position="1"/>
        <end position="22"/>
    </location>
</feature>
<dbReference type="GO" id="GO:0052913">
    <property type="term" value="F:16S rRNA (guanine(966)-N(2))-methyltransferase activity"/>
    <property type="evidence" value="ECO:0007669"/>
    <property type="project" value="UniProtKB-EC"/>
</dbReference>
<dbReference type="InterPro" id="IPR002052">
    <property type="entry name" value="DNA_methylase_N6_adenine_CS"/>
</dbReference>
<evidence type="ECO:0000256" key="2">
    <source>
        <dbReference type="ARBA" id="ARBA00022679"/>
    </source>
</evidence>
<dbReference type="PROSITE" id="PS00092">
    <property type="entry name" value="N6_MTASE"/>
    <property type="match status" value="1"/>
</dbReference>
<dbReference type="EC" id="2.1.1.171" evidence="4"/>
<evidence type="ECO:0000313" key="5">
    <source>
        <dbReference type="Proteomes" id="UP001250538"/>
    </source>
</evidence>
<evidence type="ECO:0000313" key="4">
    <source>
        <dbReference type="EMBL" id="MDT8976809.1"/>
    </source>
</evidence>
<dbReference type="GO" id="GO:0003676">
    <property type="term" value="F:nucleic acid binding"/>
    <property type="evidence" value="ECO:0007669"/>
    <property type="project" value="InterPro"/>
</dbReference>
<organism evidence="4 5">
    <name type="scientific">Paenibacillus suaedae</name>
    <dbReference type="NCBI Taxonomy" id="3077233"/>
    <lineage>
        <taxon>Bacteria</taxon>
        <taxon>Bacillati</taxon>
        <taxon>Bacillota</taxon>
        <taxon>Bacilli</taxon>
        <taxon>Bacillales</taxon>
        <taxon>Paenibacillaceae</taxon>
        <taxon>Paenibacillus</taxon>
    </lineage>
</organism>
<name>A0AAJ2JYL0_9BACL</name>
<dbReference type="Proteomes" id="UP001250538">
    <property type="component" value="Unassembled WGS sequence"/>
</dbReference>
<dbReference type="PANTHER" id="PTHR43542:SF1">
    <property type="entry name" value="METHYLTRANSFERASE"/>
    <property type="match status" value="1"/>
</dbReference>
<dbReference type="InterPro" id="IPR004398">
    <property type="entry name" value="RNA_MeTrfase_RsmD"/>
</dbReference>
<dbReference type="PANTHER" id="PTHR43542">
    <property type="entry name" value="METHYLTRANSFERASE"/>
    <property type="match status" value="1"/>
</dbReference>
<dbReference type="PIRSF" id="PIRSF004553">
    <property type="entry name" value="CHP00095"/>
    <property type="match status" value="1"/>
</dbReference>
<keyword evidence="1 4" id="KW-0489">Methyltransferase</keyword>
<dbReference type="CDD" id="cd02440">
    <property type="entry name" value="AdoMet_MTases"/>
    <property type="match status" value="1"/>
</dbReference>
<dbReference type="SUPFAM" id="SSF53335">
    <property type="entry name" value="S-adenosyl-L-methionine-dependent methyltransferases"/>
    <property type="match status" value="1"/>
</dbReference>
<reference evidence="5" key="1">
    <citation type="submission" date="2023-09" db="EMBL/GenBank/DDBJ databases">
        <title>Paenibacillus sp. chi10 Genome sequencing and assembly.</title>
        <authorList>
            <person name="Kim I."/>
        </authorList>
    </citation>
    <scope>NUCLEOTIDE SEQUENCE [LARGE SCALE GENOMIC DNA]</scope>
    <source>
        <strain evidence="5">chi10</strain>
    </source>
</reference>
<evidence type="ECO:0000256" key="3">
    <source>
        <dbReference type="SAM" id="MobiDB-lite"/>
    </source>
</evidence>
<comment type="caution">
    <text evidence="4">The sequence shown here is derived from an EMBL/GenBank/DDBJ whole genome shotgun (WGS) entry which is preliminary data.</text>
</comment>
<keyword evidence="2 4" id="KW-0808">Transferase</keyword>
<keyword evidence="5" id="KW-1185">Reference proteome</keyword>
<dbReference type="RefSeq" id="WP_072728804.1">
    <property type="nucleotide sequence ID" value="NZ_JAVYAA010000002.1"/>
</dbReference>
<dbReference type="AlphaFoldDB" id="A0AAJ2JYL0"/>
<proteinExistence type="predicted"/>
<dbReference type="Pfam" id="PF03602">
    <property type="entry name" value="Cons_hypoth95"/>
    <property type="match status" value="1"/>
</dbReference>
<evidence type="ECO:0000256" key="1">
    <source>
        <dbReference type="ARBA" id="ARBA00022603"/>
    </source>
</evidence>
<protein>
    <submittedName>
        <fullName evidence="4">16S rRNA (Guanine(966)-N(2))-methyltransferase RsmD</fullName>
        <ecNumber evidence="4">2.1.1.171</ecNumber>
    </submittedName>
</protein>
<dbReference type="EMBL" id="JAVYAA010000002">
    <property type="protein sequence ID" value="MDT8976809.1"/>
    <property type="molecule type" value="Genomic_DNA"/>
</dbReference>
<sequence>MRVISGTARGRSLKPVPGMGTRPTTDKVKEALFSMIGPYFDGGCVLDLFAGTGGLGIEALSRGAEQAIFVDKDPRAVEVVKHNVQAAGVAEQSEVYRNDAKRAIKALTKRDISFELIFLDPPYRLKDADELLEGMWNDGLISEDATIVVEHDSKHEYPEEIGPLYVWKKTEYGEIGITVYRVKEQTEKEAELEQDA</sequence>
<dbReference type="NCBIfam" id="TIGR00095">
    <property type="entry name" value="16S rRNA (guanine(966)-N(2))-methyltransferase RsmD"/>
    <property type="match status" value="1"/>
</dbReference>
<dbReference type="Gene3D" id="3.40.50.150">
    <property type="entry name" value="Vaccinia Virus protein VP39"/>
    <property type="match status" value="1"/>
</dbReference>
<dbReference type="InterPro" id="IPR029063">
    <property type="entry name" value="SAM-dependent_MTases_sf"/>
</dbReference>